<dbReference type="PANTHER" id="PTHR43784">
    <property type="entry name" value="GDSL-LIKE LIPASE/ACYLHYDROLASE, PUTATIVE (AFU_ORTHOLOGUE AFUA_2G00820)-RELATED"/>
    <property type="match status" value="1"/>
</dbReference>
<evidence type="ECO:0000313" key="1">
    <source>
        <dbReference type="EMBL" id="TKA26009.1"/>
    </source>
</evidence>
<keyword evidence="2" id="KW-1185">Reference proteome</keyword>
<evidence type="ECO:0000313" key="2">
    <source>
        <dbReference type="Proteomes" id="UP000308549"/>
    </source>
</evidence>
<reference evidence="1 2" key="1">
    <citation type="submission" date="2017-03" db="EMBL/GenBank/DDBJ databases">
        <title>Genomes of endolithic fungi from Antarctica.</title>
        <authorList>
            <person name="Coleine C."/>
            <person name="Masonjones S."/>
            <person name="Stajich J.E."/>
        </authorList>
    </citation>
    <scope>NUCLEOTIDE SEQUENCE [LARGE SCALE GENOMIC DNA]</scope>
    <source>
        <strain evidence="1 2">CCFEE 6315</strain>
    </source>
</reference>
<name>A0A4V5N5N1_9PEZI</name>
<dbReference type="EMBL" id="NAJL01000031">
    <property type="protein sequence ID" value="TKA26009.1"/>
    <property type="molecule type" value="Genomic_DNA"/>
</dbReference>
<dbReference type="AlphaFoldDB" id="A0A4V5N5N1"/>
<dbReference type="InterPro" id="IPR053140">
    <property type="entry name" value="GDSL_Rv0518-like"/>
</dbReference>
<protein>
    <submittedName>
        <fullName evidence="1">Uncharacterized protein</fullName>
    </submittedName>
</protein>
<comment type="caution">
    <text evidence="1">The sequence shown here is derived from an EMBL/GenBank/DDBJ whole genome shotgun (WGS) entry which is preliminary data.</text>
</comment>
<organism evidence="1 2">
    <name type="scientific">Salinomyces thailandicus</name>
    <dbReference type="NCBI Taxonomy" id="706561"/>
    <lineage>
        <taxon>Eukaryota</taxon>
        <taxon>Fungi</taxon>
        <taxon>Dikarya</taxon>
        <taxon>Ascomycota</taxon>
        <taxon>Pezizomycotina</taxon>
        <taxon>Dothideomycetes</taxon>
        <taxon>Dothideomycetidae</taxon>
        <taxon>Mycosphaerellales</taxon>
        <taxon>Teratosphaeriaceae</taxon>
        <taxon>Salinomyces</taxon>
    </lineage>
</organism>
<gene>
    <name evidence="1" type="ORF">B0A50_05521</name>
</gene>
<proteinExistence type="predicted"/>
<accession>A0A4V5N5N1</accession>
<dbReference type="PANTHER" id="PTHR43784:SF2">
    <property type="entry name" value="GDSL-LIKE LIPASE_ACYLHYDROLASE, PUTATIVE (AFU_ORTHOLOGUE AFUA_2G00820)-RELATED"/>
    <property type="match status" value="1"/>
</dbReference>
<dbReference type="Proteomes" id="UP000308549">
    <property type="component" value="Unassembled WGS sequence"/>
</dbReference>
<dbReference type="OrthoDB" id="10071171at2759"/>
<sequence>MAPQWYGQPASYDNVSIVEPNPRHGHWINTWTAMPQLTEFNNLPPAEFNETDQVYYNSTIRQTLKVTIGAERTRLRISNAFCLNELPSLKVTMALPVAEAGKNLIGSSGIDTSTRQTLTISGNASITIPNGALAV</sequence>